<evidence type="ECO:0000313" key="3">
    <source>
        <dbReference type="Proteomes" id="UP001305702"/>
    </source>
</evidence>
<feature type="domain" description="Glycosyl transferase family 1" evidence="1">
    <location>
        <begin position="226"/>
        <end position="375"/>
    </location>
</feature>
<name>A0AA96RGU4_9BACL</name>
<sequence length="396" mass="45052">MKKNLLFVMPSLKAGGGEKSLVNLLLQLDYTRYNVDLYLFQPDGLFLEALPKEVNLLRTSRSYKAFSQGLGKSVVHFLGRGEVKLAYSRLLFTVKNRVIRNRSASEQYTWKYQSRSIEPLSKEYDAAIGYLEKSSIYYVVDKVRAHKKIGWIHTNYSNSGMDPLFDGPYFKKLDHVVTVSDECAESLRTHFLEVHNKIKIIRNIVSPPTIWRLSDKEPLDQEILEKGGMKLVTVARLSPEKGIDLAVKACSHLVSKGYPVQWYVLGEGGERGNLEKLIREHGLEDTFHLLGNRENPYPFIKSADLYVQPSRYEGRSIAIDEAKILRKAIVVTNYETAKDQIKDGVNGLLADRSEEGLAATIETLLRDPELRNRLITGLSRESLGTEEEVHKLYELC</sequence>
<reference evidence="2 3" key="1">
    <citation type="submission" date="2022-02" db="EMBL/GenBank/DDBJ databases">
        <title>Paenibacillus sp. MBLB1776 Whole Genome Shotgun Sequencing.</title>
        <authorList>
            <person name="Hwang C.Y."/>
            <person name="Cho E.-S."/>
            <person name="Seo M.-J."/>
        </authorList>
    </citation>
    <scope>NUCLEOTIDE SEQUENCE [LARGE SCALE GENOMIC DNA]</scope>
    <source>
        <strain evidence="2 3">MBLB1776</strain>
    </source>
</reference>
<gene>
    <name evidence="2" type="ORF">MJA45_06560</name>
</gene>
<dbReference type="AlphaFoldDB" id="A0AA96RGU4"/>
<dbReference type="EC" id="2.4.-.-" evidence="2"/>
<dbReference type="CDD" id="cd03811">
    <property type="entry name" value="GT4_GT28_WabH-like"/>
    <property type="match status" value="1"/>
</dbReference>
<dbReference type="GO" id="GO:0016757">
    <property type="term" value="F:glycosyltransferase activity"/>
    <property type="evidence" value="ECO:0007669"/>
    <property type="project" value="UniProtKB-KW"/>
</dbReference>
<dbReference type="Pfam" id="PF00534">
    <property type="entry name" value="Glycos_transf_1"/>
    <property type="match status" value="1"/>
</dbReference>
<dbReference type="PANTHER" id="PTHR12526:SF630">
    <property type="entry name" value="GLYCOSYLTRANSFERASE"/>
    <property type="match status" value="1"/>
</dbReference>
<dbReference type="Gene3D" id="3.40.50.2000">
    <property type="entry name" value="Glycogen Phosphorylase B"/>
    <property type="match status" value="2"/>
</dbReference>
<dbReference type="Proteomes" id="UP001305702">
    <property type="component" value="Chromosome"/>
</dbReference>
<dbReference type="InterPro" id="IPR001296">
    <property type="entry name" value="Glyco_trans_1"/>
</dbReference>
<dbReference type="PANTHER" id="PTHR12526">
    <property type="entry name" value="GLYCOSYLTRANSFERASE"/>
    <property type="match status" value="1"/>
</dbReference>
<dbReference type="RefSeq" id="WP_315606466.1">
    <property type="nucleotide sequence ID" value="NZ_CP130318.1"/>
</dbReference>
<keyword evidence="2" id="KW-0328">Glycosyltransferase</keyword>
<dbReference type="KEGG" id="paun:MJA45_06560"/>
<evidence type="ECO:0000313" key="2">
    <source>
        <dbReference type="EMBL" id="WNQ12688.1"/>
    </source>
</evidence>
<protein>
    <submittedName>
        <fullName evidence="2">Glycosyltransferase</fullName>
        <ecNumber evidence="2">2.4.-.-</ecNumber>
    </submittedName>
</protein>
<proteinExistence type="predicted"/>
<dbReference type="EMBL" id="CP130318">
    <property type="protein sequence ID" value="WNQ12688.1"/>
    <property type="molecule type" value="Genomic_DNA"/>
</dbReference>
<keyword evidence="3" id="KW-1185">Reference proteome</keyword>
<evidence type="ECO:0000259" key="1">
    <source>
        <dbReference type="Pfam" id="PF00534"/>
    </source>
</evidence>
<accession>A0AA96RGU4</accession>
<organism evidence="2 3">
    <name type="scientific">Paenibacillus aurantius</name>
    <dbReference type="NCBI Taxonomy" id="2918900"/>
    <lineage>
        <taxon>Bacteria</taxon>
        <taxon>Bacillati</taxon>
        <taxon>Bacillota</taxon>
        <taxon>Bacilli</taxon>
        <taxon>Bacillales</taxon>
        <taxon>Paenibacillaceae</taxon>
        <taxon>Paenibacillus</taxon>
    </lineage>
</organism>
<dbReference type="SUPFAM" id="SSF53756">
    <property type="entry name" value="UDP-Glycosyltransferase/glycogen phosphorylase"/>
    <property type="match status" value="1"/>
</dbReference>
<keyword evidence="2" id="KW-0808">Transferase</keyword>